<dbReference type="Gene3D" id="1.10.10.10">
    <property type="entry name" value="Winged helix-like DNA-binding domain superfamily/Winged helix DNA-binding domain"/>
    <property type="match status" value="1"/>
</dbReference>
<feature type="non-terminal residue" evidence="7">
    <location>
        <position position="169"/>
    </location>
</feature>
<dbReference type="SUPFAM" id="SSF88659">
    <property type="entry name" value="Sigma3 and sigma4 domains of RNA polymerase sigma factors"/>
    <property type="match status" value="1"/>
</dbReference>
<dbReference type="InterPro" id="IPR036388">
    <property type="entry name" value="WH-like_DNA-bd_sf"/>
</dbReference>
<evidence type="ECO:0000259" key="5">
    <source>
        <dbReference type="Pfam" id="PF04542"/>
    </source>
</evidence>
<dbReference type="InterPro" id="IPR013325">
    <property type="entry name" value="RNA_pol_sigma_r2"/>
</dbReference>
<dbReference type="InterPro" id="IPR007627">
    <property type="entry name" value="RNA_pol_sigma70_r2"/>
</dbReference>
<dbReference type="InterPro" id="IPR013324">
    <property type="entry name" value="RNA_pol_sigma_r3/r4-like"/>
</dbReference>
<dbReference type="InterPro" id="IPR013249">
    <property type="entry name" value="RNA_pol_sigma70_r4_t2"/>
</dbReference>
<dbReference type="EMBL" id="BARW01001051">
    <property type="protein sequence ID" value="GAI71893.1"/>
    <property type="molecule type" value="Genomic_DNA"/>
</dbReference>
<dbReference type="CDD" id="cd06171">
    <property type="entry name" value="Sigma70_r4"/>
    <property type="match status" value="1"/>
</dbReference>
<dbReference type="Pfam" id="PF08281">
    <property type="entry name" value="Sigma70_r4_2"/>
    <property type="match status" value="1"/>
</dbReference>
<dbReference type="GO" id="GO:0006352">
    <property type="term" value="P:DNA-templated transcription initiation"/>
    <property type="evidence" value="ECO:0007669"/>
    <property type="project" value="InterPro"/>
</dbReference>
<dbReference type="Pfam" id="PF04542">
    <property type="entry name" value="Sigma70_r2"/>
    <property type="match status" value="1"/>
</dbReference>
<feature type="domain" description="RNA polymerase sigma-70 region 2" evidence="5">
    <location>
        <begin position="10"/>
        <end position="74"/>
    </location>
</feature>
<organism evidence="7">
    <name type="scientific">marine sediment metagenome</name>
    <dbReference type="NCBI Taxonomy" id="412755"/>
    <lineage>
        <taxon>unclassified sequences</taxon>
        <taxon>metagenomes</taxon>
        <taxon>ecological metagenomes</taxon>
    </lineage>
</organism>
<evidence type="ECO:0008006" key="8">
    <source>
        <dbReference type="Google" id="ProtNLM"/>
    </source>
</evidence>
<dbReference type="AlphaFoldDB" id="X1QUF0"/>
<dbReference type="Gene3D" id="1.10.1740.10">
    <property type="match status" value="1"/>
</dbReference>
<dbReference type="NCBIfam" id="TIGR02959">
    <property type="entry name" value="SigZ"/>
    <property type="match status" value="1"/>
</dbReference>
<evidence type="ECO:0000313" key="7">
    <source>
        <dbReference type="EMBL" id="GAI71893.1"/>
    </source>
</evidence>
<reference evidence="7" key="1">
    <citation type="journal article" date="2014" name="Front. Microbiol.">
        <title>High frequency of phylogenetically diverse reductive dehalogenase-homologous genes in deep subseafloor sedimentary metagenomes.</title>
        <authorList>
            <person name="Kawai M."/>
            <person name="Futagami T."/>
            <person name="Toyoda A."/>
            <person name="Takaki Y."/>
            <person name="Nishi S."/>
            <person name="Hori S."/>
            <person name="Arai W."/>
            <person name="Tsubouchi T."/>
            <person name="Morono Y."/>
            <person name="Uchiyama I."/>
            <person name="Ito T."/>
            <person name="Fujiyama A."/>
            <person name="Inagaki F."/>
            <person name="Takami H."/>
        </authorList>
    </citation>
    <scope>NUCLEOTIDE SEQUENCE</scope>
    <source>
        <strain evidence="7">Expedition CK06-06</strain>
    </source>
</reference>
<dbReference type="GO" id="GO:0003677">
    <property type="term" value="F:DNA binding"/>
    <property type="evidence" value="ECO:0007669"/>
    <property type="project" value="InterPro"/>
</dbReference>
<keyword evidence="2" id="KW-0805">Transcription regulation</keyword>
<dbReference type="InterPro" id="IPR014304">
    <property type="entry name" value="RNA_pol_sigma-Z"/>
</dbReference>
<dbReference type="PANTHER" id="PTHR43133">
    <property type="entry name" value="RNA POLYMERASE ECF-TYPE SIGMA FACTO"/>
    <property type="match status" value="1"/>
</dbReference>
<dbReference type="InterPro" id="IPR039425">
    <property type="entry name" value="RNA_pol_sigma-70-like"/>
</dbReference>
<protein>
    <recommendedName>
        <fullName evidence="8">RNA polymerase sigma factor SigZ</fullName>
    </recommendedName>
</protein>
<proteinExistence type="inferred from homology"/>
<gene>
    <name evidence="7" type="ORF">S12H4_03651</name>
</gene>
<dbReference type="GO" id="GO:0016987">
    <property type="term" value="F:sigma factor activity"/>
    <property type="evidence" value="ECO:0007669"/>
    <property type="project" value="UniProtKB-KW"/>
</dbReference>
<dbReference type="SUPFAM" id="SSF88946">
    <property type="entry name" value="Sigma2 domain of RNA polymerase sigma factors"/>
    <property type="match status" value="1"/>
</dbReference>
<comment type="similarity">
    <text evidence="1">Belongs to the sigma-70 factor family. ECF subfamily.</text>
</comment>
<evidence type="ECO:0000259" key="6">
    <source>
        <dbReference type="Pfam" id="PF08281"/>
    </source>
</evidence>
<evidence type="ECO:0000256" key="2">
    <source>
        <dbReference type="ARBA" id="ARBA00023015"/>
    </source>
</evidence>
<name>X1QUF0_9ZZZZ</name>
<feature type="domain" description="RNA polymerase sigma factor 70 region 4 type 2" evidence="6">
    <location>
        <begin position="102"/>
        <end position="151"/>
    </location>
</feature>
<comment type="caution">
    <text evidence="7">The sequence shown here is derived from an EMBL/GenBank/DDBJ whole genome shotgun (WGS) entry which is preliminary data.</text>
</comment>
<dbReference type="InterPro" id="IPR014284">
    <property type="entry name" value="RNA_pol_sigma-70_dom"/>
</dbReference>
<dbReference type="PANTHER" id="PTHR43133:SF62">
    <property type="entry name" value="RNA POLYMERASE SIGMA FACTOR SIGZ"/>
    <property type="match status" value="1"/>
</dbReference>
<keyword evidence="3" id="KW-0731">Sigma factor</keyword>
<evidence type="ECO:0000256" key="1">
    <source>
        <dbReference type="ARBA" id="ARBA00010641"/>
    </source>
</evidence>
<dbReference type="NCBIfam" id="TIGR02937">
    <property type="entry name" value="sigma70-ECF"/>
    <property type="match status" value="1"/>
</dbReference>
<sequence>MKYNFDQIWEDFSGKIRTYISRRVSNPSHIDDILQEVFIKIHLHMDGLKGDSKISSWIFKIAHNTVIDFYRKQKAILLPLHEECSAKNESCDSAACEIASGLEEMVYTLPEKYAKALILVEFSGLSNKEASHKLGISVSGVKSRVQRGRKMIKDSLMRCCHFVFDRFGT</sequence>
<evidence type="ECO:0000256" key="4">
    <source>
        <dbReference type="ARBA" id="ARBA00023163"/>
    </source>
</evidence>
<keyword evidence="4" id="KW-0804">Transcription</keyword>
<accession>X1QUF0</accession>
<evidence type="ECO:0000256" key="3">
    <source>
        <dbReference type="ARBA" id="ARBA00023082"/>
    </source>
</evidence>